<proteinExistence type="predicted"/>
<keyword evidence="1" id="KW-0472">Membrane</keyword>
<feature type="transmembrane region" description="Helical" evidence="1">
    <location>
        <begin position="105"/>
        <end position="127"/>
    </location>
</feature>
<keyword evidence="1" id="KW-1133">Transmembrane helix</keyword>
<keyword evidence="1" id="KW-0812">Transmembrane</keyword>
<feature type="transmembrane region" description="Helical" evidence="1">
    <location>
        <begin position="174"/>
        <end position="205"/>
    </location>
</feature>
<gene>
    <name evidence="2" type="ORF">GA0070613_4043</name>
</gene>
<reference evidence="3" key="1">
    <citation type="submission" date="2016-06" db="EMBL/GenBank/DDBJ databases">
        <authorList>
            <person name="Varghese N."/>
            <person name="Submissions Spin"/>
        </authorList>
    </citation>
    <scope>NUCLEOTIDE SEQUENCE [LARGE SCALE GENOMIC DNA]</scope>
    <source>
        <strain evidence="3">DSM 43819</strain>
    </source>
</reference>
<feature type="transmembrane region" description="Helical" evidence="1">
    <location>
        <begin position="139"/>
        <end position="162"/>
    </location>
</feature>
<organism evidence="2 3">
    <name type="scientific">Micromonospora inositola</name>
    <dbReference type="NCBI Taxonomy" id="47865"/>
    <lineage>
        <taxon>Bacteria</taxon>
        <taxon>Bacillati</taxon>
        <taxon>Actinomycetota</taxon>
        <taxon>Actinomycetes</taxon>
        <taxon>Micromonosporales</taxon>
        <taxon>Micromonosporaceae</taxon>
        <taxon>Micromonospora</taxon>
    </lineage>
</organism>
<dbReference type="Proteomes" id="UP000198221">
    <property type="component" value="Chromosome I"/>
</dbReference>
<evidence type="ECO:0000256" key="1">
    <source>
        <dbReference type="SAM" id="Phobius"/>
    </source>
</evidence>
<dbReference type="AlphaFoldDB" id="A0A1C5J590"/>
<feature type="transmembrane region" description="Helical" evidence="1">
    <location>
        <begin position="72"/>
        <end position="93"/>
    </location>
</feature>
<keyword evidence="3" id="KW-1185">Reference proteome</keyword>
<dbReference type="RefSeq" id="WP_157746397.1">
    <property type="nucleotide sequence ID" value="NZ_LT607754.1"/>
</dbReference>
<sequence length="225" mass="25022">MLESVERQRTIGRFAWVMAWFGLVAGQLHALARHNTVDGKGDLELPLTRLWSDPARSALKPLLDWANPDAVYLTYGKIWLPVFVAFTLCAFVVRRRRGPVGFEKWAWRVALTGYVWACVGVFCDYWTQFGTYNAFFETAFLITLPGLLLTLIGSTMLGIALLRRGLTPKLPAWLLALQIPLAVAIGQVTSMGSMALPVIFAFGILGHQMARERTYMEVVGATTVA</sequence>
<dbReference type="OrthoDB" id="4842984at2"/>
<dbReference type="EMBL" id="LT607754">
    <property type="protein sequence ID" value="SCG65705.1"/>
    <property type="molecule type" value="Genomic_DNA"/>
</dbReference>
<name>A0A1C5J590_9ACTN</name>
<feature type="transmembrane region" description="Helical" evidence="1">
    <location>
        <begin position="12"/>
        <end position="32"/>
    </location>
</feature>
<accession>A0A1C5J590</accession>
<protein>
    <submittedName>
        <fullName evidence="2">Uncharacterized protein</fullName>
    </submittedName>
</protein>
<evidence type="ECO:0000313" key="2">
    <source>
        <dbReference type="EMBL" id="SCG65705.1"/>
    </source>
</evidence>
<evidence type="ECO:0000313" key="3">
    <source>
        <dbReference type="Proteomes" id="UP000198221"/>
    </source>
</evidence>